<dbReference type="Proteomes" id="UP000190852">
    <property type="component" value="Unassembled WGS sequence"/>
</dbReference>
<feature type="transmembrane region" description="Helical" evidence="5">
    <location>
        <begin position="31"/>
        <end position="49"/>
    </location>
</feature>
<dbReference type="Gene3D" id="2.40.50.140">
    <property type="entry name" value="Nucleic acid-binding proteins"/>
    <property type="match status" value="1"/>
</dbReference>
<protein>
    <submittedName>
        <fullName evidence="7">NfeD-like C-terminal, partner-binding</fullName>
    </submittedName>
</protein>
<sequence>MILDIAIVVFLLAVAIVLLLLEIFLLPGITVAGIGGFLFAAGGILYAYSELGVQAGNISLIVSAVVFAVSFFWLLRSNSFNKVALKKEVDSKLISTRDLGIVQGDEGIAVSRLNPMGKIRVKGITVEAKSIDGFVDENTPIVVAGIDASNLLVKIKK</sequence>
<keyword evidence="2 5" id="KW-0812">Transmembrane</keyword>
<evidence type="ECO:0000313" key="7">
    <source>
        <dbReference type="EMBL" id="SKB68664.1"/>
    </source>
</evidence>
<evidence type="ECO:0000256" key="1">
    <source>
        <dbReference type="ARBA" id="ARBA00004141"/>
    </source>
</evidence>
<dbReference type="GO" id="GO:0005886">
    <property type="term" value="C:plasma membrane"/>
    <property type="evidence" value="ECO:0007669"/>
    <property type="project" value="TreeGrafter"/>
</dbReference>
<evidence type="ECO:0000256" key="2">
    <source>
        <dbReference type="ARBA" id="ARBA00022692"/>
    </source>
</evidence>
<keyword evidence="4 5" id="KW-0472">Membrane</keyword>
<comment type="subcellular location">
    <subcellularLocation>
        <location evidence="1">Membrane</location>
        <topology evidence="1">Multi-pass membrane protein</topology>
    </subcellularLocation>
</comment>
<keyword evidence="3 5" id="KW-1133">Transmembrane helix</keyword>
<dbReference type="InterPro" id="IPR002810">
    <property type="entry name" value="NfeD-like_C"/>
</dbReference>
<evidence type="ECO:0000256" key="4">
    <source>
        <dbReference type="ARBA" id="ARBA00023136"/>
    </source>
</evidence>
<dbReference type="EMBL" id="FUYQ01000017">
    <property type="protein sequence ID" value="SKB68664.1"/>
    <property type="molecule type" value="Genomic_DNA"/>
</dbReference>
<name>A0A1T5DAC5_9BACT</name>
<evidence type="ECO:0000259" key="6">
    <source>
        <dbReference type="Pfam" id="PF01957"/>
    </source>
</evidence>
<organism evidence="7 8">
    <name type="scientific">Parabacteroides chartae</name>
    <dbReference type="NCBI Taxonomy" id="1037355"/>
    <lineage>
        <taxon>Bacteria</taxon>
        <taxon>Pseudomonadati</taxon>
        <taxon>Bacteroidota</taxon>
        <taxon>Bacteroidia</taxon>
        <taxon>Bacteroidales</taxon>
        <taxon>Tannerellaceae</taxon>
        <taxon>Parabacteroides</taxon>
    </lineage>
</organism>
<proteinExistence type="predicted"/>
<dbReference type="PANTHER" id="PTHR33507:SF3">
    <property type="entry name" value="INNER MEMBRANE PROTEIN YBBJ"/>
    <property type="match status" value="1"/>
</dbReference>
<dbReference type="Pfam" id="PF01957">
    <property type="entry name" value="NfeD"/>
    <property type="match status" value="1"/>
</dbReference>
<feature type="domain" description="NfeD-like C-terminal" evidence="6">
    <location>
        <begin position="104"/>
        <end position="154"/>
    </location>
</feature>
<feature type="transmembrane region" description="Helical" evidence="5">
    <location>
        <begin position="55"/>
        <end position="75"/>
    </location>
</feature>
<accession>A0A1T5DAC5</accession>
<evidence type="ECO:0000256" key="5">
    <source>
        <dbReference type="SAM" id="Phobius"/>
    </source>
</evidence>
<dbReference type="RefSeq" id="WP_079683817.1">
    <property type="nucleotide sequence ID" value="NZ_FUYQ01000017.1"/>
</dbReference>
<reference evidence="8" key="1">
    <citation type="submission" date="2017-02" db="EMBL/GenBank/DDBJ databases">
        <authorList>
            <person name="Varghese N."/>
            <person name="Submissions S."/>
        </authorList>
    </citation>
    <scope>NUCLEOTIDE SEQUENCE [LARGE SCALE GENOMIC DNA]</scope>
    <source>
        <strain evidence="8">DSM 24967</strain>
    </source>
</reference>
<evidence type="ECO:0000256" key="3">
    <source>
        <dbReference type="ARBA" id="ARBA00022989"/>
    </source>
</evidence>
<dbReference type="InterPro" id="IPR052165">
    <property type="entry name" value="Membrane_assoc_protease"/>
</dbReference>
<evidence type="ECO:0000313" key="8">
    <source>
        <dbReference type="Proteomes" id="UP000190852"/>
    </source>
</evidence>
<dbReference type="InterPro" id="IPR012340">
    <property type="entry name" value="NA-bd_OB-fold"/>
</dbReference>
<feature type="transmembrane region" description="Helical" evidence="5">
    <location>
        <begin position="6"/>
        <end position="24"/>
    </location>
</feature>
<dbReference type="PANTHER" id="PTHR33507">
    <property type="entry name" value="INNER MEMBRANE PROTEIN YBBJ"/>
    <property type="match status" value="1"/>
</dbReference>
<dbReference type="AlphaFoldDB" id="A0A1T5DAC5"/>
<keyword evidence="8" id="KW-1185">Reference proteome</keyword>
<gene>
    <name evidence="7" type="ORF">SAMN05660349_02357</name>
</gene>